<evidence type="ECO:0000256" key="1">
    <source>
        <dbReference type="RuleBase" id="RU363021"/>
    </source>
</evidence>
<dbReference type="Pfam" id="PF09769">
    <property type="entry name" value="ApoO"/>
    <property type="match status" value="1"/>
</dbReference>
<accession>A0A383URK9</accession>
<evidence type="ECO:0000313" key="4">
    <source>
        <dbReference type="Proteomes" id="UP000275772"/>
    </source>
</evidence>
<evidence type="ECO:0000313" key="3">
    <source>
        <dbReference type="EMBL" id="SZF02974.1"/>
    </source>
</evidence>
<dbReference type="VEuPathDB" id="FungiDB:BLGHR1_13760"/>
<gene>
    <name evidence="3" type="ORF">BLGHR1_13760</name>
</gene>
<dbReference type="PANTHER" id="PTHR28268">
    <property type="entry name" value="MICOS SUBUNIT MIC26"/>
    <property type="match status" value="1"/>
</dbReference>
<feature type="region of interest" description="Disordered" evidence="2">
    <location>
        <begin position="33"/>
        <end position="71"/>
    </location>
</feature>
<name>A0A383URK9_BLUHO</name>
<dbReference type="EMBL" id="UNSH01000046">
    <property type="protein sequence ID" value="SZF02974.1"/>
    <property type="molecule type" value="Genomic_DNA"/>
</dbReference>
<protein>
    <recommendedName>
        <fullName evidence="1">MICOS complex subunit</fullName>
    </recommendedName>
</protein>
<comment type="subunit">
    <text evidence="1">Component of the mitochondrial contact site and cristae organizing system (MICOS) complex.</text>
</comment>
<dbReference type="PANTHER" id="PTHR28268:SF1">
    <property type="entry name" value="MICOS SUBUNIT MIC26"/>
    <property type="match status" value="1"/>
</dbReference>
<keyword evidence="1" id="KW-0999">Mitochondrion inner membrane</keyword>
<dbReference type="Proteomes" id="UP000275772">
    <property type="component" value="Unassembled WGS sequence"/>
</dbReference>
<comment type="function">
    <text evidence="1">Component of the MICOS complex, a large protein complex of the mitochondrial inner membrane that plays crucial roles in the maintenance of crista junctions, inner membrane architecture, and formation of contact sites to the outer membrane.</text>
</comment>
<keyword evidence="1" id="KW-0472">Membrane</keyword>
<comment type="subcellular location">
    <subcellularLocation>
        <location evidence="1">Mitochondrion inner membrane</location>
    </subcellularLocation>
</comment>
<proteinExistence type="predicted"/>
<organism evidence="3 4">
    <name type="scientific">Blumeria hordei</name>
    <name type="common">Barley powdery mildew</name>
    <name type="synonym">Blumeria graminis f. sp. hordei</name>
    <dbReference type="NCBI Taxonomy" id="2867405"/>
    <lineage>
        <taxon>Eukaryota</taxon>
        <taxon>Fungi</taxon>
        <taxon>Dikarya</taxon>
        <taxon>Ascomycota</taxon>
        <taxon>Pezizomycotina</taxon>
        <taxon>Leotiomycetes</taxon>
        <taxon>Erysiphales</taxon>
        <taxon>Erysiphaceae</taxon>
        <taxon>Blumeria</taxon>
    </lineage>
</organism>
<dbReference type="InterPro" id="IPR019166">
    <property type="entry name" value="MIC26/MIC27"/>
</dbReference>
<dbReference type="GO" id="GO:0044284">
    <property type="term" value="C:mitochondrial crista junction"/>
    <property type="evidence" value="ECO:0007669"/>
    <property type="project" value="TreeGrafter"/>
</dbReference>
<dbReference type="GO" id="GO:0042407">
    <property type="term" value="P:cristae formation"/>
    <property type="evidence" value="ECO:0007669"/>
    <property type="project" value="InterPro"/>
</dbReference>
<dbReference type="GO" id="GO:0061617">
    <property type="term" value="C:MICOS complex"/>
    <property type="evidence" value="ECO:0007669"/>
    <property type="project" value="UniProtKB-UniRule"/>
</dbReference>
<reference evidence="3 4" key="1">
    <citation type="submission" date="2017-11" db="EMBL/GenBank/DDBJ databases">
        <authorList>
            <person name="Kracher B."/>
        </authorList>
    </citation>
    <scope>NUCLEOTIDE SEQUENCE [LARGE SCALE GENOMIC DNA]</scope>
    <source>
        <strain evidence="3 4">RACE1</strain>
    </source>
</reference>
<dbReference type="InterPro" id="IPR033181">
    <property type="entry name" value="Mic26_fungi"/>
</dbReference>
<keyword evidence="1" id="KW-0496">Mitochondrion</keyword>
<dbReference type="AlphaFoldDB" id="A0A383URK9"/>
<evidence type="ECO:0000256" key="2">
    <source>
        <dbReference type="SAM" id="MobiDB-lite"/>
    </source>
</evidence>
<sequence>MATQFLIRRHVASIATGAFIAGMTFYPTNTLHAESPQEANSRKPIYDDAPAQSMTSVTSSPERRETTPGLRSQSMTNLLAKKVGVARLFLYSHVARIEDKVNDFMDSAFELEDNFTSTISSLVPAPHTGERIMPGLLYVIVAAMTGSIVSRNRNIVLRATLPLAIGLTAGWALLPNSLQNISNLAWKYEQKFPVIADSHIRSREAVEKTWMIARAHSQQASNIVNEGVSATRNAVEGWVKKGK</sequence>